<keyword evidence="2" id="KW-1185">Reference proteome</keyword>
<protein>
    <submittedName>
        <fullName evidence="1">Uncharacterized protein</fullName>
    </submittedName>
</protein>
<name>A0A8H4YR59_9HYPO</name>
<reference evidence="1 2" key="1">
    <citation type="journal article" date="2020" name="BMC Genomics">
        <title>Correction to: Identification and distribution of gene clusters required for synthesis of sphingolipid metabolism inhibitors in diverse species of the filamentous fungus Fusarium.</title>
        <authorList>
            <person name="Kim H.S."/>
            <person name="Lohmar J.M."/>
            <person name="Busman M."/>
            <person name="Brown D.W."/>
            <person name="Naumann T.A."/>
            <person name="Divon H.H."/>
            <person name="Lysoe E."/>
            <person name="Uhlig S."/>
            <person name="Proctor R.H."/>
        </authorList>
    </citation>
    <scope>NUCLEOTIDE SEQUENCE [LARGE SCALE GENOMIC DNA]</scope>
    <source>
        <strain evidence="1 2">NRRL 25214</strain>
    </source>
</reference>
<evidence type="ECO:0000313" key="2">
    <source>
        <dbReference type="Proteomes" id="UP000573603"/>
    </source>
</evidence>
<gene>
    <name evidence="1" type="ORF">FANTH_12882</name>
</gene>
<organism evidence="1 2">
    <name type="scientific">Fusarium anthophilum</name>
    <dbReference type="NCBI Taxonomy" id="48485"/>
    <lineage>
        <taxon>Eukaryota</taxon>
        <taxon>Fungi</taxon>
        <taxon>Dikarya</taxon>
        <taxon>Ascomycota</taxon>
        <taxon>Pezizomycotina</taxon>
        <taxon>Sordariomycetes</taxon>
        <taxon>Hypocreomycetidae</taxon>
        <taxon>Hypocreales</taxon>
        <taxon>Nectriaceae</taxon>
        <taxon>Fusarium</taxon>
        <taxon>Fusarium fujikuroi species complex</taxon>
    </lineage>
</organism>
<sequence length="464" mass="53236">MGSLIPLESGSTSFIVLPSDTRPQQTGALARLPVEMMHMIAKNIPEPRTKDLRSLALSSAGLLNVIRPLYYRSGHFEDFRDALKTADVARMERNHQFGGLDVSVAWEKRHIRCKCLNKLAHHRKHSPVDVLLFGIIKGDWNPNFANALVWLYSKGFPVQHWPADHHSLESMVNMMPEVLVQLFQRGINDQEKVNGICGMIKFLSSQGFPIPLRLNPQRSPDHKARARKESPSNCHCSTCGPPGLHVWHETTMAVALRSHCPPTVLEVLLQEYTKRGIFLTDFELDTWEAPPELKDWYDAQEPLFVRMSPHGHRPLHKPWFIETDFALVITSLYADLTEPLTGWEEEYQGQTADIWEAKMDLLLRYNAVDEDEQSLFEGTLKALRKIARMAPGTDDVALKLRWGEFRKAIRDSATSPELASDWDEDDWSESEDPEWTRRPHRFYIDQDIMPKFWNIGSAVVRDLD</sequence>
<comment type="caution">
    <text evidence="1">The sequence shown here is derived from an EMBL/GenBank/DDBJ whole genome shotgun (WGS) entry which is preliminary data.</text>
</comment>
<proteinExistence type="predicted"/>
<dbReference type="AlphaFoldDB" id="A0A8H4YR59"/>
<dbReference type="EMBL" id="JABEVY010000441">
    <property type="protein sequence ID" value="KAF5232676.1"/>
    <property type="molecule type" value="Genomic_DNA"/>
</dbReference>
<dbReference type="Proteomes" id="UP000573603">
    <property type="component" value="Unassembled WGS sequence"/>
</dbReference>
<accession>A0A8H4YR59</accession>
<evidence type="ECO:0000313" key="1">
    <source>
        <dbReference type="EMBL" id="KAF5232676.1"/>
    </source>
</evidence>